<dbReference type="OrthoDB" id="186585at2"/>
<sequence length="310" mass="32600">MSQKSDIQLMAEVSAEHFLKGRSKVEIAADHGISRFQVARLLERARHEGIVQIRVVNPLDTGEDQVALASRLGISSATVVTPRTGETLRSALARQAAQLLQQKLHDGARLGVAWSRTLMHLPDHLQGLPRVDIVQLVGPLSAPGTSASASSGLVHALGSMAGGQVWPLPTPLIVDSDEVAASLRAMAEVRAALEAADDLDVAVVSVGGWGEGASTLRARFSPQEQQDAVEAGVVAECSGILVTANGDIARSGMENRVIGVRAEQLRSTRVIALAPAQEHPEAVIAAARAGFVDDLVLSEDLELRVSAALD</sequence>
<evidence type="ECO:0000256" key="2">
    <source>
        <dbReference type="ARBA" id="ARBA00023015"/>
    </source>
</evidence>
<dbReference type="GO" id="GO:0030246">
    <property type="term" value="F:carbohydrate binding"/>
    <property type="evidence" value="ECO:0007669"/>
    <property type="project" value="InterPro"/>
</dbReference>
<dbReference type="EMBL" id="VAVZ01000024">
    <property type="protein sequence ID" value="TLP96187.1"/>
    <property type="molecule type" value="Genomic_DNA"/>
</dbReference>
<dbReference type="Gene3D" id="1.10.10.60">
    <property type="entry name" value="Homeodomain-like"/>
    <property type="match status" value="1"/>
</dbReference>
<keyword evidence="7" id="KW-1185">Reference proteome</keyword>
<organism evidence="6 7">
    <name type="scientific">Nesterenkonia salmonea</name>
    <dbReference type="NCBI Taxonomy" id="1804987"/>
    <lineage>
        <taxon>Bacteria</taxon>
        <taxon>Bacillati</taxon>
        <taxon>Actinomycetota</taxon>
        <taxon>Actinomycetes</taxon>
        <taxon>Micrococcales</taxon>
        <taxon>Micrococcaceae</taxon>
        <taxon>Nesterenkonia</taxon>
    </lineage>
</organism>
<evidence type="ECO:0000313" key="7">
    <source>
        <dbReference type="Proteomes" id="UP000310458"/>
    </source>
</evidence>
<name>A0A5R9BB56_9MICC</name>
<evidence type="ECO:0000313" key="6">
    <source>
        <dbReference type="EMBL" id="TLP96187.1"/>
    </source>
</evidence>
<dbReference type="SUPFAM" id="SSF100950">
    <property type="entry name" value="NagB/RpiA/CoA transferase-like"/>
    <property type="match status" value="1"/>
</dbReference>
<dbReference type="InterPro" id="IPR037171">
    <property type="entry name" value="NagB/RpiA_transferase-like"/>
</dbReference>
<comment type="similarity">
    <text evidence="1">Belongs to the SorC transcriptional regulatory family.</text>
</comment>
<keyword evidence="4" id="KW-0804">Transcription</keyword>
<evidence type="ECO:0000256" key="1">
    <source>
        <dbReference type="ARBA" id="ARBA00010466"/>
    </source>
</evidence>
<reference evidence="6 7" key="1">
    <citation type="submission" date="2019-05" db="EMBL/GenBank/DDBJ databases">
        <title>Nesterenkonia sp. GY074 isolated from the Southern Atlantic Ocean.</title>
        <authorList>
            <person name="Zhang G."/>
        </authorList>
    </citation>
    <scope>NUCLEOTIDE SEQUENCE [LARGE SCALE GENOMIC DNA]</scope>
    <source>
        <strain evidence="6 7">GY074</strain>
    </source>
</reference>
<dbReference type="GO" id="GO:0003677">
    <property type="term" value="F:DNA binding"/>
    <property type="evidence" value="ECO:0007669"/>
    <property type="project" value="UniProtKB-KW"/>
</dbReference>
<evidence type="ECO:0000259" key="5">
    <source>
        <dbReference type="Pfam" id="PF04198"/>
    </source>
</evidence>
<keyword evidence="3" id="KW-0238">DNA-binding</keyword>
<dbReference type="PANTHER" id="PTHR34294:SF1">
    <property type="entry name" value="TRANSCRIPTIONAL REGULATOR LSRR"/>
    <property type="match status" value="1"/>
</dbReference>
<comment type="caution">
    <text evidence="6">The sequence shown here is derived from an EMBL/GenBank/DDBJ whole genome shotgun (WGS) entry which is preliminary data.</text>
</comment>
<dbReference type="Proteomes" id="UP000310458">
    <property type="component" value="Unassembled WGS sequence"/>
</dbReference>
<dbReference type="RefSeq" id="WP_138253274.1">
    <property type="nucleotide sequence ID" value="NZ_VAVZ01000024.1"/>
</dbReference>
<evidence type="ECO:0000256" key="4">
    <source>
        <dbReference type="ARBA" id="ARBA00023163"/>
    </source>
</evidence>
<gene>
    <name evidence="6" type="ORF">FEF26_09365</name>
</gene>
<dbReference type="PANTHER" id="PTHR34294">
    <property type="entry name" value="TRANSCRIPTIONAL REGULATOR-RELATED"/>
    <property type="match status" value="1"/>
</dbReference>
<evidence type="ECO:0000256" key="3">
    <source>
        <dbReference type="ARBA" id="ARBA00023125"/>
    </source>
</evidence>
<dbReference type="Gene3D" id="3.40.50.1360">
    <property type="match status" value="1"/>
</dbReference>
<protein>
    <submittedName>
        <fullName evidence="6">Cro/Cl family transcriptional regulator</fullName>
    </submittedName>
</protein>
<proteinExistence type="inferred from homology"/>
<dbReference type="InterPro" id="IPR051054">
    <property type="entry name" value="SorC_transcr_regulators"/>
</dbReference>
<dbReference type="AlphaFoldDB" id="A0A5R9BB56"/>
<keyword evidence="2" id="KW-0805">Transcription regulation</keyword>
<feature type="domain" description="Sugar-binding" evidence="5">
    <location>
        <begin position="65"/>
        <end position="299"/>
    </location>
</feature>
<dbReference type="InterPro" id="IPR007324">
    <property type="entry name" value="Sugar-bd_dom_put"/>
</dbReference>
<accession>A0A5R9BB56</accession>
<dbReference type="Pfam" id="PF04198">
    <property type="entry name" value="Sugar-bind"/>
    <property type="match status" value="1"/>
</dbReference>